<dbReference type="Proteomes" id="UP000800200">
    <property type="component" value="Unassembled WGS sequence"/>
</dbReference>
<evidence type="ECO:0000313" key="2">
    <source>
        <dbReference type="EMBL" id="KAF2189287.1"/>
    </source>
</evidence>
<feature type="region of interest" description="Disordered" evidence="1">
    <location>
        <begin position="1"/>
        <end position="48"/>
    </location>
</feature>
<evidence type="ECO:0000256" key="1">
    <source>
        <dbReference type="SAM" id="MobiDB-lite"/>
    </source>
</evidence>
<sequence length="119" mass="12413">MQCSLDQHVVLPQDTNTDFASQESVEPDSDEGGEPLSYSNERTGIEPMSPVSYIATPIEEATPSSRSIENISAAGNHCLEMERSIAPHVGIEDSAPEKSAAGILAQVEAAGTGTGTSPL</sequence>
<dbReference type="AlphaFoldDB" id="A0A6A6EBC2"/>
<reference evidence="2" key="1">
    <citation type="journal article" date="2020" name="Stud. Mycol.">
        <title>101 Dothideomycetes genomes: a test case for predicting lifestyles and emergence of pathogens.</title>
        <authorList>
            <person name="Haridas S."/>
            <person name="Albert R."/>
            <person name="Binder M."/>
            <person name="Bloem J."/>
            <person name="Labutti K."/>
            <person name="Salamov A."/>
            <person name="Andreopoulos B."/>
            <person name="Baker S."/>
            <person name="Barry K."/>
            <person name="Bills G."/>
            <person name="Bluhm B."/>
            <person name="Cannon C."/>
            <person name="Castanera R."/>
            <person name="Culley D."/>
            <person name="Daum C."/>
            <person name="Ezra D."/>
            <person name="Gonzalez J."/>
            <person name="Henrissat B."/>
            <person name="Kuo A."/>
            <person name="Liang C."/>
            <person name="Lipzen A."/>
            <person name="Lutzoni F."/>
            <person name="Magnuson J."/>
            <person name="Mondo S."/>
            <person name="Nolan M."/>
            <person name="Ohm R."/>
            <person name="Pangilinan J."/>
            <person name="Park H.-J."/>
            <person name="Ramirez L."/>
            <person name="Alfaro M."/>
            <person name="Sun H."/>
            <person name="Tritt A."/>
            <person name="Yoshinaga Y."/>
            <person name="Zwiers L.-H."/>
            <person name="Turgeon B."/>
            <person name="Goodwin S."/>
            <person name="Spatafora J."/>
            <person name="Crous P."/>
            <person name="Grigoriev I."/>
        </authorList>
    </citation>
    <scope>NUCLEOTIDE SEQUENCE</scope>
    <source>
        <strain evidence="2">CBS 207.26</strain>
    </source>
</reference>
<accession>A0A6A6EBC2</accession>
<name>A0A6A6EBC2_9PEZI</name>
<dbReference type="EMBL" id="ML994621">
    <property type="protein sequence ID" value="KAF2189287.1"/>
    <property type="molecule type" value="Genomic_DNA"/>
</dbReference>
<evidence type="ECO:0000313" key="3">
    <source>
        <dbReference type="Proteomes" id="UP000800200"/>
    </source>
</evidence>
<organism evidence="2 3">
    <name type="scientific">Zopfia rhizophila CBS 207.26</name>
    <dbReference type="NCBI Taxonomy" id="1314779"/>
    <lineage>
        <taxon>Eukaryota</taxon>
        <taxon>Fungi</taxon>
        <taxon>Dikarya</taxon>
        <taxon>Ascomycota</taxon>
        <taxon>Pezizomycotina</taxon>
        <taxon>Dothideomycetes</taxon>
        <taxon>Dothideomycetes incertae sedis</taxon>
        <taxon>Zopfiaceae</taxon>
        <taxon>Zopfia</taxon>
    </lineage>
</organism>
<proteinExistence type="predicted"/>
<gene>
    <name evidence="2" type="ORF">K469DRAFT_62551</name>
</gene>
<protein>
    <submittedName>
        <fullName evidence="2">Uncharacterized protein</fullName>
    </submittedName>
</protein>
<feature type="compositionally biased region" description="Polar residues" evidence="1">
    <location>
        <begin position="13"/>
        <end position="24"/>
    </location>
</feature>
<keyword evidence="3" id="KW-1185">Reference proteome</keyword>